<dbReference type="CDD" id="cd06223">
    <property type="entry name" value="PRTases_typeI"/>
    <property type="match status" value="1"/>
</dbReference>
<organism evidence="1 2">
    <name type="scientific">Basidiobolus ranarum</name>
    <dbReference type="NCBI Taxonomy" id="34480"/>
    <lineage>
        <taxon>Eukaryota</taxon>
        <taxon>Fungi</taxon>
        <taxon>Fungi incertae sedis</taxon>
        <taxon>Zoopagomycota</taxon>
        <taxon>Entomophthoromycotina</taxon>
        <taxon>Basidiobolomycetes</taxon>
        <taxon>Basidiobolales</taxon>
        <taxon>Basidiobolaceae</taxon>
        <taxon>Basidiobolus</taxon>
    </lineage>
</organism>
<dbReference type="Proteomes" id="UP001479436">
    <property type="component" value="Unassembled WGS sequence"/>
</dbReference>
<accession>A0ABR2WB57</accession>
<sequence>MKALSYHARVGTIPNELIGVHNDYRVKNHCLFQSPAEAARVLSQRLKEYQHSPNTVVVTVSSHQYAVESEISDYISESLGLPQEKIFTRKVIHPTNRLPIATVISGGKIVYEKEVLKGLNLPEEQINTLIEQEKALMNTDFEKFQIPSVSFPDVEGKTLILVSDGLCYGFTMRSAIKAIKDSGKPHRIVIATPVAGADTVRQMMKYVNDVVALEIPRNLGSIAHWYSQNVNFD</sequence>
<reference evidence="1 2" key="1">
    <citation type="submission" date="2023-04" db="EMBL/GenBank/DDBJ databases">
        <title>Genome of Basidiobolus ranarum AG-B5.</title>
        <authorList>
            <person name="Stajich J.E."/>
            <person name="Carter-House D."/>
            <person name="Gryganskyi A."/>
        </authorList>
    </citation>
    <scope>NUCLEOTIDE SEQUENCE [LARGE SCALE GENOMIC DNA]</scope>
    <source>
        <strain evidence="1 2">AG-B5</strain>
    </source>
</reference>
<dbReference type="SUPFAM" id="SSF53271">
    <property type="entry name" value="PRTase-like"/>
    <property type="match status" value="1"/>
</dbReference>
<evidence type="ECO:0000313" key="1">
    <source>
        <dbReference type="EMBL" id="KAK9729198.1"/>
    </source>
</evidence>
<dbReference type="InterPro" id="IPR000836">
    <property type="entry name" value="PRTase_dom"/>
</dbReference>
<evidence type="ECO:0000313" key="2">
    <source>
        <dbReference type="Proteomes" id="UP001479436"/>
    </source>
</evidence>
<name>A0ABR2WB57_9FUNG</name>
<evidence type="ECO:0008006" key="3">
    <source>
        <dbReference type="Google" id="ProtNLM"/>
    </source>
</evidence>
<dbReference type="Gene3D" id="3.30.1310.20">
    <property type="entry name" value="PRTase-like"/>
    <property type="match status" value="1"/>
</dbReference>
<gene>
    <name evidence="1" type="ORF">K7432_000480</name>
</gene>
<keyword evidence="2" id="KW-1185">Reference proteome</keyword>
<proteinExistence type="predicted"/>
<protein>
    <recommendedName>
        <fullName evidence="3">Phosphoribosyltransferase</fullName>
    </recommendedName>
</protein>
<comment type="caution">
    <text evidence="1">The sequence shown here is derived from an EMBL/GenBank/DDBJ whole genome shotgun (WGS) entry which is preliminary data.</text>
</comment>
<dbReference type="Gene3D" id="3.40.50.2020">
    <property type="match status" value="1"/>
</dbReference>
<dbReference type="EMBL" id="JASJQH010006884">
    <property type="protein sequence ID" value="KAK9729198.1"/>
    <property type="molecule type" value="Genomic_DNA"/>
</dbReference>
<dbReference type="InterPro" id="IPR029057">
    <property type="entry name" value="PRTase-like"/>
</dbReference>